<evidence type="ECO:0000259" key="4">
    <source>
        <dbReference type="SMART" id="SM00822"/>
    </source>
</evidence>
<feature type="domain" description="Ketoreductase" evidence="4">
    <location>
        <begin position="10"/>
        <end position="189"/>
    </location>
</feature>
<evidence type="ECO:0000313" key="5">
    <source>
        <dbReference type="EMBL" id="GGW90313.1"/>
    </source>
</evidence>
<reference evidence="5" key="2">
    <citation type="submission" date="2020-09" db="EMBL/GenBank/DDBJ databases">
        <authorList>
            <person name="Sun Q."/>
            <person name="Kim S."/>
        </authorList>
    </citation>
    <scope>NUCLEOTIDE SEQUENCE</scope>
    <source>
        <strain evidence="5">KCTC 23732</strain>
    </source>
</reference>
<dbReference type="InterPro" id="IPR036291">
    <property type="entry name" value="NAD(P)-bd_dom_sf"/>
</dbReference>
<dbReference type="Gene3D" id="3.40.50.720">
    <property type="entry name" value="NAD(P)-binding Rossmann-like Domain"/>
    <property type="match status" value="1"/>
</dbReference>
<dbReference type="RefSeq" id="WP_189385422.1">
    <property type="nucleotide sequence ID" value="NZ_BAABFY010000050.1"/>
</dbReference>
<dbReference type="InterPro" id="IPR020904">
    <property type="entry name" value="Sc_DH/Rdtase_CS"/>
</dbReference>
<reference evidence="5" key="1">
    <citation type="journal article" date="2014" name="Int. J. Syst. Evol. Microbiol.">
        <title>Complete genome sequence of Corynebacterium casei LMG S-19264T (=DSM 44701T), isolated from a smear-ripened cheese.</title>
        <authorList>
            <consortium name="US DOE Joint Genome Institute (JGI-PGF)"/>
            <person name="Walter F."/>
            <person name="Albersmeier A."/>
            <person name="Kalinowski J."/>
            <person name="Ruckert C."/>
        </authorList>
    </citation>
    <scope>NUCLEOTIDE SEQUENCE</scope>
    <source>
        <strain evidence="5">KCTC 23732</strain>
    </source>
</reference>
<dbReference type="Proteomes" id="UP000608345">
    <property type="component" value="Unassembled WGS sequence"/>
</dbReference>
<dbReference type="InterPro" id="IPR050259">
    <property type="entry name" value="SDR"/>
</dbReference>
<dbReference type="PRINTS" id="PR00080">
    <property type="entry name" value="SDRFAMILY"/>
</dbReference>
<dbReference type="Pfam" id="PF00106">
    <property type="entry name" value="adh_short"/>
    <property type="match status" value="1"/>
</dbReference>
<dbReference type="GO" id="GO:0018454">
    <property type="term" value="F:acetoacetyl-CoA reductase activity"/>
    <property type="evidence" value="ECO:0007669"/>
    <property type="project" value="InterPro"/>
</dbReference>
<dbReference type="SUPFAM" id="SSF51735">
    <property type="entry name" value="NAD(P)-binding Rossmann-fold domains"/>
    <property type="match status" value="1"/>
</dbReference>
<dbReference type="SMART" id="SM00822">
    <property type="entry name" value="PKS_KR"/>
    <property type="match status" value="1"/>
</dbReference>
<dbReference type="PANTHER" id="PTHR42879">
    <property type="entry name" value="3-OXOACYL-(ACYL-CARRIER-PROTEIN) REDUCTASE"/>
    <property type="match status" value="1"/>
</dbReference>
<dbReference type="NCBIfam" id="NF009466">
    <property type="entry name" value="PRK12826.1-2"/>
    <property type="match status" value="1"/>
</dbReference>
<dbReference type="PRINTS" id="PR00081">
    <property type="entry name" value="GDHRDH"/>
</dbReference>
<sequence length="252" mass="27152">MTTVNESVKRTALVTGGTGGLGTAIARALHDAGHTVLVTMRPGKDHSDWLKKQSNEGYDFKAYVVDVADYDSCIAGAQQMHDDGYHIDILINNAGITRDASFRKMDKEKWDLVMKTNLDSMFNMTKPLCEDMLATGWGRIVNISSVNGSKGSFGQANYSSAKSGIYGFTKTLALEFARKGVTVNAVSPGYLNTEMVAAVPKEVMDNQILPQIPLGRLGEPAELAALIVFICSDLGGFMTGANIAMNGGQHMY</sequence>
<protein>
    <submittedName>
        <fullName evidence="5">Beta-ketoacyl-ACP reductase</fullName>
    </submittedName>
</protein>
<accession>A0A918JMU6</accession>
<evidence type="ECO:0000256" key="2">
    <source>
        <dbReference type="ARBA" id="ARBA00023002"/>
    </source>
</evidence>
<proteinExistence type="inferred from homology"/>
<keyword evidence="6" id="KW-1185">Reference proteome</keyword>
<dbReference type="GO" id="GO:0032787">
    <property type="term" value="P:monocarboxylic acid metabolic process"/>
    <property type="evidence" value="ECO:0007669"/>
    <property type="project" value="UniProtKB-ARBA"/>
</dbReference>
<organism evidence="5 6">
    <name type="scientific">Advenella faeciporci</name>
    <dbReference type="NCBI Taxonomy" id="797535"/>
    <lineage>
        <taxon>Bacteria</taxon>
        <taxon>Pseudomonadati</taxon>
        <taxon>Pseudomonadota</taxon>
        <taxon>Betaproteobacteria</taxon>
        <taxon>Burkholderiales</taxon>
        <taxon>Alcaligenaceae</taxon>
    </lineage>
</organism>
<evidence type="ECO:0000256" key="1">
    <source>
        <dbReference type="ARBA" id="ARBA00006484"/>
    </source>
</evidence>
<dbReference type="NCBIfam" id="NF009464">
    <property type="entry name" value="PRK12824.1"/>
    <property type="match status" value="1"/>
</dbReference>
<dbReference type="AlphaFoldDB" id="A0A918JMU6"/>
<dbReference type="InterPro" id="IPR002347">
    <property type="entry name" value="SDR_fam"/>
</dbReference>
<gene>
    <name evidence="5" type="primary">phbB</name>
    <name evidence="5" type="ORF">GCM10011450_20700</name>
</gene>
<name>A0A918JMU6_9BURK</name>
<comment type="similarity">
    <text evidence="1 3">Belongs to the short-chain dehydrogenases/reductases (SDR) family.</text>
</comment>
<dbReference type="GO" id="GO:0005737">
    <property type="term" value="C:cytoplasm"/>
    <property type="evidence" value="ECO:0007669"/>
    <property type="project" value="InterPro"/>
</dbReference>
<evidence type="ECO:0000313" key="6">
    <source>
        <dbReference type="Proteomes" id="UP000608345"/>
    </source>
</evidence>
<dbReference type="InterPro" id="IPR057326">
    <property type="entry name" value="KR_dom"/>
</dbReference>
<dbReference type="GO" id="GO:0042619">
    <property type="term" value="P:poly-hydroxybutyrate biosynthetic process"/>
    <property type="evidence" value="ECO:0007669"/>
    <property type="project" value="InterPro"/>
</dbReference>
<evidence type="ECO:0000256" key="3">
    <source>
        <dbReference type="RuleBase" id="RU000363"/>
    </source>
</evidence>
<dbReference type="NCBIfam" id="TIGR01829">
    <property type="entry name" value="AcAcCoA_reduct"/>
    <property type="match status" value="1"/>
</dbReference>
<dbReference type="InterPro" id="IPR011283">
    <property type="entry name" value="Acetoacetyl-CoA_reductase"/>
</dbReference>
<dbReference type="EMBL" id="BMYS01000015">
    <property type="protein sequence ID" value="GGW90313.1"/>
    <property type="molecule type" value="Genomic_DNA"/>
</dbReference>
<dbReference type="PANTHER" id="PTHR42879:SF2">
    <property type="entry name" value="3-OXOACYL-[ACYL-CARRIER-PROTEIN] REDUCTASE FABG"/>
    <property type="match status" value="1"/>
</dbReference>
<dbReference type="FunFam" id="3.40.50.720:FF:000173">
    <property type="entry name" value="3-oxoacyl-[acyl-carrier protein] reductase"/>
    <property type="match status" value="1"/>
</dbReference>
<dbReference type="PROSITE" id="PS00061">
    <property type="entry name" value="ADH_SHORT"/>
    <property type="match status" value="1"/>
</dbReference>
<keyword evidence="2" id="KW-0560">Oxidoreductase</keyword>
<comment type="caution">
    <text evidence="5">The sequence shown here is derived from an EMBL/GenBank/DDBJ whole genome shotgun (WGS) entry which is preliminary data.</text>
</comment>